<dbReference type="Gene3D" id="3.40.50.300">
    <property type="entry name" value="P-loop containing nucleotide triphosphate hydrolases"/>
    <property type="match status" value="3"/>
</dbReference>
<protein>
    <recommendedName>
        <fullName evidence="9">DNA 3'-5' helicase</fullName>
        <ecNumber evidence="9">5.6.2.4</ecNumber>
    </recommendedName>
    <alternativeName>
        <fullName evidence="10">DNA 3'-5' helicase II</fullName>
    </alternativeName>
</protein>
<dbReference type="InterPro" id="IPR000212">
    <property type="entry name" value="DNA_helicase_UvrD/REP"/>
</dbReference>
<feature type="domain" description="UvrD-like helicase ATP-binding" evidence="13">
    <location>
        <begin position="15"/>
        <end position="340"/>
    </location>
</feature>
<dbReference type="Pfam" id="PF00580">
    <property type="entry name" value="UvrD-helicase"/>
    <property type="match status" value="1"/>
</dbReference>
<reference evidence="14 15" key="1">
    <citation type="submission" date="2019-02" db="EMBL/GenBank/DDBJ databases">
        <authorList>
            <person name="Goldberg S.R."/>
            <person name="Haltli B.A."/>
            <person name="Correa H."/>
            <person name="Russell K.G."/>
        </authorList>
    </citation>
    <scope>NUCLEOTIDE SEQUENCE [LARGE SCALE GENOMIC DNA]</scope>
    <source>
        <strain evidence="14 15">JCM 16186</strain>
    </source>
</reference>
<comment type="catalytic activity">
    <reaction evidence="8">
        <text>Couples ATP hydrolysis with the unwinding of duplex DNA by translocating in the 3'-5' direction.</text>
        <dbReference type="EC" id="5.6.2.4"/>
    </reaction>
</comment>
<sequence length="872" mass="101240">MADKSIEYYWSLKGFTPNEKQKKAICHVDGPLFLTAGPGSGKTRVILWRAVNLIVFHHINPKNIFLATFTEKAAHQLKDGLRGLLGMITNETGQPYDISGMAIGTVHSICQDILVDRDRRFSEDGVRSKAPILLDSLAQYFKIYRKQFWRELLEAGSFLNSDDIEKDEEHAQREINTYFEGKDYYSRHLAANNIIGIFNRFSEENLDPNGVKTDDETLQSILKMYQHYKKSHQQDLIETVDFSLLQQRAFEKIKAFEGAMEAYEHIIIDEYQDTNSIQEQIYFELAGKNKNICVVGDDDQALYRFRGATVENLVEFDTRCQEYLGLKPTRIDLDTNYRSKKKIVDFYTQFIERTDWRKPSGDGHYRVADKNIQAFNRDEFPAILTTERTDKATVFEEVAQFVFDLKKKGKIEDYNQVAFLFPSLSFRGEKNKAVEGFETALNEKGIQIFAPRAGRFLDIPEAVEVFGLIFHILGRPSHQGRASGGLKDFRQWQIGAMYQAEQLMVNDPLLREYVDDRKKELTLINEDFQALLKVINRKKWKLNQKLKLDMMRDLAMASGLSPKSKAILQKRAFLELLKKREQAKQPVSLKYVINRVTSVDWSVLDLFYQLNGFKHFQEMYALAEEGIDEGPICNLGLVTQYLARFMEEYTPIITASFLDDNGFVNTFVGSYLYAIYRLGESEYEDSDDPFPKGRVPFLTIHQSKGLEFPYVVLGNLNKADRPADKKEIIIRDLLQKEGEPLHKISHFDNMRMFYVALSRAKQMTVLPRWKGQHQSQAFKDTFNEEEYPKLENIAWEDLPLSELETEDLGKSYSYTADYLNYQQCPRKYMIFKKYGFIPSRSQTMFFGSLVHQTIEDLHHLLIAERKRKEKTA</sequence>
<keyword evidence="2 12" id="KW-0547">Nucleotide-binding</keyword>
<dbReference type="EMBL" id="SMLW01000437">
    <property type="protein sequence ID" value="MTI24634.1"/>
    <property type="molecule type" value="Genomic_DNA"/>
</dbReference>
<dbReference type="InterPro" id="IPR014017">
    <property type="entry name" value="DNA_helicase_UvrD-like_C"/>
</dbReference>
<dbReference type="PROSITE" id="PS51198">
    <property type="entry name" value="UVRD_HELICASE_ATP_BIND"/>
    <property type="match status" value="1"/>
</dbReference>
<evidence type="ECO:0000256" key="1">
    <source>
        <dbReference type="ARBA" id="ARBA00009922"/>
    </source>
</evidence>
<dbReference type="PANTHER" id="PTHR11070">
    <property type="entry name" value="UVRD / RECB / PCRA DNA HELICASE FAMILY MEMBER"/>
    <property type="match status" value="1"/>
</dbReference>
<dbReference type="InterPro" id="IPR027417">
    <property type="entry name" value="P-loop_NTPase"/>
</dbReference>
<evidence type="ECO:0000259" key="13">
    <source>
        <dbReference type="PROSITE" id="PS51198"/>
    </source>
</evidence>
<evidence type="ECO:0000256" key="12">
    <source>
        <dbReference type="PROSITE-ProRule" id="PRU00560"/>
    </source>
</evidence>
<evidence type="ECO:0000256" key="10">
    <source>
        <dbReference type="ARBA" id="ARBA00034923"/>
    </source>
</evidence>
<organism evidence="14 15">
    <name type="scientific">Fulvivirga kasyanovii</name>
    <dbReference type="NCBI Taxonomy" id="396812"/>
    <lineage>
        <taxon>Bacteria</taxon>
        <taxon>Pseudomonadati</taxon>
        <taxon>Bacteroidota</taxon>
        <taxon>Cytophagia</taxon>
        <taxon>Cytophagales</taxon>
        <taxon>Fulvivirgaceae</taxon>
        <taxon>Fulvivirga</taxon>
    </lineage>
</organism>
<name>A0ABW9RMN9_9BACT</name>
<proteinExistence type="inferred from homology"/>
<dbReference type="RefSeq" id="WP_155170676.1">
    <property type="nucleotide sequence ID" value="NZ_BAAAFL010000065.1"/>
</dbReference>
<evidence type="ECO:0000256" key="11">
    <source>
        <dbReference type="ARBA" id="ARBA00048988"/>
    </source>
</evidence>
<keyword evidence="5 12" id="KW-0067">ATP-binding</keyword>
<evidence type="ECO:0000256" key="4">
    <source>
        <dbReference type="ARBA" id="ARBA00022806"/>
    </source>
</evidence>
<comment type="caution">
    <text evidence="14">The sequence shown here is derived from an EMBL/GenBank/DDBJ whole genome shotgun (WGS) entry which is preliminary data.</text>
</comment>
<keyword evidence="6" id="KW-0238">DNA-binding</keyword>
<dbReference type="Pfam" id="PF13361">
    <property type="entry name" value="UvrD_C"/>
    <property type="match status" value="1"/>
</dbReference>
<evidence type="ECO:0000256" key="8">
    <source>
        <dbReference type="ARBA" id="ARBA00034617"/>
    </source>
</evidence>
<keyword evidence="7" id="KW-0413">Isomerase</keyword>
<evidence type="ECO:0000256" key="6">
    <source>
        <dbReference type="ARBA" id="ARBA00023125"/>
    </source>
</evidence>
<evidence type="ECO:0000256" key="9">
    <source>
        <dbReference type="ARBA" id="ARBA00034808"/>
    </source>
</evidence>
<evidence type="ECO:0000256" key="2">
    <source>
        <dbReference type="ARBA" id="ARBA00022741"/>
    </source>
</evidence>
<keyword evidence="3 12" id="KW-0378">Hydrolase</keyword>
<evidence type="ECO:0000256" key="3">
    <source>
        <dbReference type="ARBA" id="ARBA00022801"/>
    </source>
</evidence>
<evidence type="ECO:0000256" key="5">
    <source>
        <dbReference type="ARBA" id="ARBA00022840"/>
    </source>
</evidence>
<feature type="binding site" evidence="12">
    <location>
        <begin position="36"/>
        <end position="43"/>
    </location>
    <ligand>
        <name>ATP</name>
        <dbReference type="ChEBI" id="CHEBI:30616"/>
    </ligand>
</feature>
<comment type="catalytic activity">
    <reaction evidence="11">
        <text>ATP + H2O = ADP + phosphate + H(+)</text>
        <dbReference type="Rhea" id="RHEA:13065"/>
        <dbReference type="ChEBI" id="CHEBI:15377"/>
        <dbReference type="ChEBI" id="CHEBI:15378"/>
        <dbReference type="ChEBI" id="CHEBI:30616"/>
        <dbReference type="ChEBI" id="CHEBI:43474"/>
        <dbReference type="ChEBI" id="CHEBI:456216"/>
        <dbReference type="EC" id="5.6.2.4"/>
    </reaction>
</comment>
<dbReference type="Gene3D" id="1.10.10.160">
    <property type="match status" value="1"/>
</dbReference>
<dbReference type="GO" id="GO:0004386">
    <property type="term" value="F:helicase activity"/>
    <property type="evidence" value="ECO:0007669"/>
    <property type="project" value="UniProtKB-KW"/>
</dbReference>
<accession>A0ABW9RMN9</accession>
<dbReference type="CDD" id="cd17932">
    <property type="entry name" value="DEXQc_UvrD"/>
    <property type="match status" value="1"/>
</dbReference>
<dbReference type="Proteomes" id="UP000798808">
    <property type="component" value="Unassembled WGS sequence"/>
</dbReference>
<comment type="similarity">
    <text evidence="1">Belongs to the helicase family. UvrD subfamily.</text>
</comment>
<evidence type="ECO:0000313" key="15">
    <source>
        <dbReference type="Proteomes" id="UP000798808"/>
    </source>
</evidence>
<keyword evidence="4 12" id="KW-0347">Helicase</keyword>
<dbReference type="InterPro" id="IPR013986">
    <property type="entry name" value="DExx_box_DNA_helicase_dom_sf"/>
</dbReference>
<dbReference type="EC" id="5.6.2.4" evidence="9"/>
<dbReference type="PANTHER" id="PTHR11070:SF2">
    <property type="entry name" value="ATP-DEPENDENT DNA HELICASE SRS2"/>
    <property type="match status" value="1"/>
</dbReference>
<evidence type="ECO:0000256" key="7">
    <source>
        <dbReference type="ARBA" id="ARBA00023235"/>
    </source>
</evidence>
<dbReference type="SUPFAM" id="SSF52540">
    <property type="entry name" value="P-loop containing nucleoside triphosphate hydrolases"/>
    <property type="match status" value="1"/>
</dbReference>
<dbReference type="InterPro" id="IPR014016">
    <property type="entry name" value="UvrD-like_ATP-bd"/>
</dbReference>
<gene>
    <name evidence="14" type="ORF">E1163_06730</name>
</gene>
<evidence type="ECO:0000313" key="14">
    <source>
        <dbReference type="EMBL" id="MTI24634.1"/>
    </source>
</evidence>
<keyword evidence="15" id="KW-1185">Reference proteome</keyword>